<proteinExistence type="predicted"/>
<feature type="domain" description="PNPLA" evidence="3">
    <location>
        <begin position="67"/>
        <end position="218"/>
    </location>
</feature>
<evidence type="ECO:0000313" key="4">
    <source>
        <dbReference type="EMBL" id="OQR94031.1"/>
    </source>
</evidence>
<accession>A0A1V9Z7V7</accession>
<dbReference type="InterPro" id="IPR033562">
    <property type="entry name" value="PLPL"/>
</dbReference>
<keyword evidence="5" id="KW-1185">Reference proteome</keyword>
<dbReference type="GO" id="GO:0005737">
    <property type="term" value="C:cytoplasm"/>
    <property type="evidence" value="ECO:0007669"/>
    <property type="project" value="TreeGrafter"/>
</dbReference>
<dbReference type="SUPFAM" id="SSF52151">
    <property type="entry name" value="FabD/lysophospholipase-like"/>
    <property type="match status" value="1"/>
</dbReference>
<dbReference type="InterPro" id="IPR016035">
    <property type="entry name" value="Acyl_Trfase/lysoPLipase"/>
</dbReference>
<dbReference type="GO" id="GO:0019433">
    <property type="term" value="P:triglyceride catabolic process"/>
    <property type="evidence" value="ECO:0007669"/>
    <property type="project" value="TreeGrafter"/>
</dbReference>
<evidence type="ECO:0000256" key="1">
    <source>
        <dbReference type="ARBA" id="ARBA00023098"/>
    </source>
</evidence>
<dbReference type="STRING" id="74557.A0A1V9Z7V7"/>
<dbReference type="Proteomes" id="UP000243217">
    <property type="component" value="Unassembled WGS sequence"/>
</dbReference>
<dbReference type="InterPro" id="IPR002641">
    <property type="entry name" value="PNPLA_dom"/>
</dbReference>
<evidence type="ECO:0000256" key="2">
    <source>
        <dbReference type="PROSITE-ProRule" id="PRU01161"/>
    </source>
</evidence>
<dbReference type="OrthoDB" id="197155at2759"/>
<dbReference type="PANTHER" id="PTHR12406:SF7">
    <property type="entry name" value="PATATIN-LIKE PHOSPHOLIPASE DOMAIN-CONTAINING PROTEIN 4"/>
    <property type="match status" value="1"/>
</dbReference>
<reference evidence="4 5" key="1">
    <citation type="journal article" date="2014" name="Genome Biol. Evol.">
        <title>The secreted proteins of Achlya hypogyna and Thraustotheca clavata identify the ancestral oomycete secretome and reveal gene acquisitions by horizontal gene transfer.</title>
        <authorList>
            <person name="Misner I."/>
            <person name="Blouin N."/>
            <person name="Leonard G."/>
            <person name="Richards T.A."/>
            <person name="Lane C.E."/>
        </authorList>
    </citation>
    <scope>NUCLEOTIDE SEQUENCE [LARGE SCALE GENOMIC DNA]</scope>
    <source>
        <strain evidence="4 5">ATCC 34112</strain>
    </source>
</reference>
<dbReference type="GO" id="GO:0016020">
    <property type="term" value="C:membrane"/>
    <property type="evidence" value="ECO:0007669"/>
    <property type="project" value="TreeGrafter"/>
</dbReference>
<name>A0A1V9Z7V7_9STRA</name>
<comment type="caution">
    <text evidence="4">The sequence shown here is derived from an EMBL/GenBank/DDBJ whole genome shotgun (WGS) entry which is preliminary data.</text>
</comment>
<comment type="caution">
    <text evidence="2">Lacks conserved residue(s) required for the propagation of feature annotation.</text>
</comment>
<gene>
    <name evidence="4" type="ORF">THRCLA_08265</name>
</gene>
<dbReference type="PROSITE" id="PS51635">
    <property type="entry name" value="PNPLA"/>
    <property type="match status" value="1"/>
</dbReference>
<dbReference type="PANTHER" id="PTHR12406">
    <property type="entry name" value="CALCIUM-INDEPENDENT PHOSPHOLIPASE A2 IPLA2 -RELATED"/>
    <property type="match status" value="1"/>
</dbReference>
<keyword evidence="1" id="KW-0443">Lipid metabolism</keyword>
<evidence type="ECO:0000313" key="5">
    <source>
        <dbReference type="Proteomes" id="UP000243217"/>
    </source>
</evidence>
<dbReference type="AlphaFoldDB" id="A0A1V9Z7V7"/>
<dbReference type="Gene3D" id="3.40.1090.10">
    <property type="entry name" value="Cytosolic phospholipase A2 catalytic domain"/>
    <property type="match status" value="1"/>
</dbReference>
<dbReference type="GO" id="GO:0004806">
    <property type="term" value="F:triacylglycerol lipase activity"/>
    <property type="evidence" value="ECO:0007669"/>
    <property type="project" value="TreeGrafter"/>
</dbReference>
<dbReference type="EMBL" id="JNBS01002211">
    <property type="protein sequence ID" value="OQR94031.1"/>
    <property type="molecule type" value="Genomic_DNA"/>
</dbReference>
<dbReference type="GO" id="GO:0005811">
    <property type="term" value="C:lipid droplet"/>
    <property type="evidence" value="ECO:0007669"/>
    <property type="project" value="TreeGrafter"/>
</dbReference>
<dbReference type="GO" id="GO:0055088">
    <property type="term" value="P:lipid homeostasis"/>
    <property type="evidence" value="ECO:0007669"/>
    <property type="project" value="TreeGrafter"/>
</dbReference>
<protein>
    <submittedName>
        <fullName evidence="4">Patatin-like</fullName>
    </submittedName>
</protein>
<sequence>MDCEDDYGVWKYAHSVALAIRKQFQFGPFSSRLNDYDYEDFNAVYTLPRPFNVQIVPSYPQYTTVQIGFGGCGGLYNYHLGIASILQKHFDLSNCVFSGASTLKSFFYGPNMELIKNANVKTFHGLRDWIPLTKQHLLTTLSPDAYAKVDKKLFVSTTKVPSLSNKLISSWTLNEDMVDSILATGHIPIYTNEIVKGFRGASYIEGSLFNNTPVLLGDEHPSKLFQIYHWRTVWPHWVLISPNMEWSTTQFNWGRQDAMQHIHEIKALLHYKQDKCL</sequence>
<organism evidence="4 5">
    <name type="scientific">Thraustotheca clavata</name>
    <dbReference type="NCBI Taxonomy" id="74557"/>
    <lineage>
        <taxon>Eukaryota</taxon>
        <taxon>Sar</taxon>
        <taxon>Stramenopiles</taxon>
        <taxon>Oomycota</taxon>
        <taxon>Saprolegniomycetes</taxon>
        <taxon>Saprolegniales</taxon>
        <taxon>Achlyaceae</taxon>
        <taxon>Thraustotheca</taxon>
    </lineage>
</organism>
<evidence type="ECO:0000259" key="3">
    <source>
        <dbReference type="PROSITE" id="PS51635"/>
    </source>
</evidence>